<gene>
    <name evidence="2" type="ORF">Defa_23250</name>
</gene>
<dbReference type="Gene3D" id="3.90.550.10">
    <property type="entry name" value="Spore Coat Polysaccharide Biosynthesis Protein SpsA, Chain A"/>
    <property type="match status" value="1"/>
</dbReference>
<dbReference type="PANTHER" id="PTHR43685">
    <property type="entry name" value="GLYCOSYLTRANSFERASE"/>
    <property type="match status" value="1"/>
</dbReference>
<dbReference type="CDD" id="cd06433">
    <property type="entry name" value="GT_2_WfgS_like"/>
    <property type="match status" value="1"/>
</dbReference>
<protein>
    <submittedName>
        <fullName evidence="2">Glycosyltransferase family 2 protein</fullName>
    </submittedName>
</protein>
<dbReference type="SUPFAM" id="SSF53448">
    <property type="entry name" value="Nucleotide-diphospho-sugar transferases"/>
    <property type="match status" value="1"/>
</dbReference>
<feature type="domain" description="Glycosyltransferase 2-like" evidence="1">
    <location>
        <begin position="3"/>
        <end position="149"/>
    </location>
</feature>
<dbReference type="InterPro" id="IPR050834">
    <property type="entry name" value="Glycosyltransf_2"/>
</dbReference>
<reference evidence="2 3" key="1">
    <citation type="journal article" date="2025" name="Int. J. Syst. Evol. Microbiol.">
        <title>Desulfovibrio falkowii sp. nov., Porphyromonas miyakawae sp. nov., Mediterraneibacter flintii sp. nov. and Owariibacterium komagatae gen. nov., sp. nov., isolated from human faeces.</title>
        <authorList>
            <person name="Hamaguchi T."/>
            <person name="Ohara M."/>
            <person name="Hisatomi A."/>
            <person name="Sekiguchi K."/>
            <person name="Takeda J.I."/>
            <person name="Ueyama J."/>
            <person name="Ito M."/>
            <person name="Nishiwaki H."/>
            <person name="Ogi T."/>
            <person name="Hirayama M."/>
            <person name="Ohkuma M."/>
            <person name="Sakamoto M."/>
            <person name="Ohno K."/>
        </authorList>
    </citation>
    <scope>NUCLEOTIDE SEQUENCE [LARGE SCALE GENOMIC DNA]</scope>
    <source>
        <strain evidence="2 3">13CB8C</strain>
    </source>
</reference>
<dbReference type="RefSeq" id="WP_407844999.1">
    <property type="nucleotide sequence ID" value="NZ_BAAFSG010000001.1"/>
</dbReference>
<organism evidence="2 3">
    <name type="scientific">Desulfovibrio falkowii</name>
    <dbReference type="NCBI Taxonomy" id="3136602"/>
    <lineage>
        <taxon>Bacteria</taxon>
        <taxon>Pseudomonadati</taxon>
        <taxon>Thermodesulfobacteriota</taxon>
        <taxon>Desulfovibrionia</taxon>
        <taxon>Desulfovibrionales</taxon>
        <taxon>Desulfovibrionaceae</taxon>
        <taxon>Desulfovibrio</taxon>
    </lineage>
</organism>
<dbReference type="EMBL" id="BAAFSG010000001">
    <property type="protein sequence ID" value="GAB1254838.1"/>
    <property type="molecule type" value="Genomic_DNA"/>
</dbReference>
<dbReference type="PANTHER" id="PTHR43685:SF2">
    <property type="entry name" value="GLYCOSYLTRANSFERASE 2-LIKE DOMAIN-CONTAINING PROTEIN"/>
    <property type="match status" value="1"/>
</dbReference>
<evidence type="ECO:0000313" key="3">
    <source>
        <dbReference type="Proteomes" id="UP001628192"/>
    </source>
</evidence>
<dbReference type="InterPro" id="IPR029044">
    <property type="entry name" value="Nucleotide-diphossugar_trans"/>
</dbReference>
<proteinExistence type="predicted"/>
<dbReference type="Pfam" id="PF00535">
    <property type="entry name" value="Glycos_transf_2"/>
    <property type="match status" value="1"/>
</dbReference>
<name>A0ABQ0EAU0_9BACT</name>
<comment type="caution">
    <text evidence="2">The sequence shown here is derived from an EMBL/GenBank/DDBJ whole genome shotgun (WGS) entry which is preliminary data.</text>
</comment>
<accession>A0ABQ0EAU0</accession>
<dbReference type="Proteomes" id="UP001628192">
    <property type="component" value="Unassembled WGS sequence"/>
</dbReference>
<evidence type="ECO:0000313" key="2">
    <source>
        <dbReference type="EMBL" id="GAB1254838.1"/>
    </source>
</evidence>
<sequence>MLTIITATYNAAATLPRLLESLVEQTCRDFELIIQDGASKDDTVAVAESYRDRLPFLSLASEPDTGIYDAWNKALPRVRGEWVLFLGADDALTGRDTLEQCRASLIGLPDTALYAGGGVDRVGRDGSRVTHFPYFLEKLDQRIRDGMPFPHQGLWHRSMLFSDHRFDTTLRIAADYDLVCRTWTNENGTTILPFTVTRMQRGGISDSPQHVLRVRWEIAQVSGRYFSSTWTPSRCIGLLKGCLLWTVCKIVGPRKAPEFLDMIRRLRGLPPAWSGL</sequence>
<keyword evidence="3" id="KW-1185">Reference proteome</keyword>
<dbReference type="InterPro" id="IPR001173">
    <property type="entry name" value="Glyco_trans_2-like"/>
</dbReference>
<evidence type="ECO:0000259" key="1">
    <source>
        <dbReference type="Pfam" id="PF00535"/>
    </source>
</evidence>